<dbReference type="AlphaFoldDB" id="A0A1X7SP35"/>
<protein>
    <submittedName>
        <fullName evidence="2">Uncharacterized protein</fullName>
    </submittedName>
</protein>
<feature type="transmembrane region" description="Helical" evidence="1">
    <location>
        <begin position="61"/>
        <end position="84"/>
    </location>
</feature>
<reference evidence="2" key="1">
    <citation type="submission" date="2017-05" db="UniProtKB">
        <authorList>
            <consortium name="EnsemblMetazoa"/>
        </authorList>
    </citation>
    <scope>IDENTIFICATION</scope>
</reference>
<dbReference type="InParanoid" id="A0A1X7SP35"/>
<dbReference type="EnsemblMetazoa" id="Aqu2.1.03865_001">
    <property type="protein sequence ID" value="Aqu2.1.03865_001"/>
    <property type="gene ID" value="Aqu2.1.03865"/>
</dbReference>
<keyword evidence="1" id="KW-0472">Membrane</keyword>
<keyword evidence="1" id="KW-0812">Transmembrane</keyword>
<keyword evidence="1" id="KW-1133">Transmembrane helix</keyword>
<evidence type="ECO:0000313" key="2">
    <source>
        <dbReference type="EnsemblMetazoa" id="Aqu2.1.03865_001"/>
    </source>
</evidence>
<feature type="transmembrane region" description="Helical" evidence="1">
    <location>
        <begin position="7"/>
        <end position="26"/>
    </location>
</feature>
<accession>A0A1X7SP35</accession>
<organism evidence="2">
    <name type="scientific">Amphimedon queenslandica</name>
    <name type="common">Sponge</name>
    <dbReference type="NCBI Taxonomy" id="400682"/>
    <lineage>
        <taxon>Eukaryota</taxon>
        <taxon>Metazoa</taxon>
        <taxon>Porifera</taxon>
        <taxon>Demospongiae</taxon>
        <taxon>Heteroscleromorpha</taxon>
        <taxon>Haplosclerida</taxon>
        <taxon>Niphatidae</taxon>
        <taxon>Amphimedon</taxon>
    </lineage>
</organism>
<evidence type="ECO:0000256" key="1">
    <source>
        <dbReference type="SAM" id="Phobius"/>
    </source>
</evidence>
<name>A0A1X7SP35_AMPQE</name>
<sequence>MIQVGFYAGSIVFLFITTFVVSSGWGSSCLSLNSTKYPNLDCTGPRYILGCGPYPPNGADFITATVCSGVANVLTIITLSFFVAKRIRSRSSDEYMPLIKINDYELT</sequence>
<proteinExistence type="predicted"/>